<proteinExistence type="predicted"/>
<dbReference type="Gene3D" id="3.30.1180.10">
    <property type="match status" value="1"/>
</dbReference>
<dbReference type="Pfam" id="PF02645">
    <property type="entry name" value="DegV"/>
    <property type="match status" value="1"/>
</dbReference>
<sequence length="287" mass="30892">MFVIGVKIVTDSTADLPQGLADELDIAVVPLNVHFGEEEYLDWIDLDSDSFFEKLQASEVMPRTSQPSPADFEAVYKRVGEDGDTIISLHISAELSGTYQSATIAKSMLEDMDIEVIDSKLTSMALGIVVVEAARAARDGKSKEEILSVIYEQLGKVKVYFGVDTLEYLQKNGRIGKAAALLGGLLSLKPILTLVDGMVVPKDKVRGRVKLQARVVDLVGEELGADVTGKAVILHGNVLEEALKLKDKIEAKYNFSEIIISSIGAVIGTHTGPGVLGVAVLPDKKQV</sequence>
<accession>C0GHJ4</accession>
<evidence type="ECO:0000313" key="2">
    <source>
        <dbReference type="EMBL" id="EEG77200.1"/>
    </source>
</evidence>
<dbReference type="InterPro" id="IPR043168">
    <property type="entry name" value="DegV_C"/>
</dbReference>
<reference evidence="2 3" key="1">
    <citation type="submission" date="2009-02" db="EMBL/GenBank/DDBJ databases">
        <title>Sequencing of the draft genome and assembly of Dethiobacter alkaliphilus AHT 1.</title>
        <authorList>
            <consortium name="US DOE Joint Genome Institute (JGI-PGF)"/>
            <person name="Lucas S."/>
            <person name="Copeland A."/>
            <person name="Lapidus A."/>
            <person name="Glavina del Rio T."/>
            <person name="Dalin E."/>
            <person name="Tice H."/>
            <person name="Bruce D."/>
            <person name="Goodwin L."/>
            <person name="Pitluck S."/>
            <person name="Larimer F."/>
            <person name="Land M.L."/>
            <person name="Hauser L."/>
            <person name="Muyzer G."/>
        </authorList>
    </citation>
    <scope>NUCLEOTIDE SEQUENCE [LARGE SCALE GENOMIC DNA]</scope>
    <source>
        <strain evidence="2 3">AHT 1</strain>
    </source>
</reference>
<dbReference type="Gene3D" id="3.40.50.10170">
    <property type="match status" value="1"/>
</dbReference>
<comment type="caution">
    <text evidence="2">The sequence shown here is derived from an EMBL/GenBank/DDBJ whole genome shotgun (WGS) entry which is preliminary data.</text>
</comment>
<dbReference type="GO" id="GO:0008289">
    <property type="term" value="F:lipid binding"/>
    <property type="evidence" value="ECO:0007669"/>
    <property type="project" value="UniProtKB-KW"/>
</dbReference>
<dbReference type="SUPFAM" id="SSF82549">
    <property type="entry name" value="DAK1/DegV-like"/>
    <property type="match status" value="1"/>
</dbReference>
<dbReference type="NCBIfam" id="TIGR00762">
    <property type="entry name" value="DegV"/>
    <property type="match status" value="1"/>
</dbReference>
<dbReference type="STRING" id="555088.DealDRAFT_1953"/>
<dbReference type="PANTHER" id="PTHR33434:SF2">
    <property type="entry name" value="FATTY ACID-BINDING PROTEIN TM_1468"/>
    <property type="match status" value="1"/>
</dbReference>
<evidence type="ECO:0000256" key="1">
    <source>
        <dbReference type="ARBA" id="ARBA00023121"/>
    </source>
</evidence>
<protein>
    <submittedName>
        <fullName evidence="2">DegV family protein</fullName>
    </submittedName>
</protein>
<keyword evidence="1" id="KW-0446">Lipid-binding</keyword>
<keyword evidence="3" id="KW-1185">Reference proteome</keyword>
<dbReference type="Proteomes" id="UP000006443">
    <property type="component" value="Unassembled WGS sequence"/>
</dbReference>
<dbReference type="InterPro" id="IPR050270">
    <property type="entry name" value="DegV_domain_contain"/>
</dbReference>
<name>C0GHJ4_DETAL</name>
<dbReference type="AlphaFoldDB" id="C0GHJ4"/>
<gene>
    <name evidence="2" type="ORF">DealDRAFT_1953</name>
</gene>
<organism evidence="2 3">
    <name type="scientific">Dethiobacter alkaliphilus AHT 1</name>
    <dbReference type="NCBI Taxonomy" id="555088"/>
    <lineage>
        <taxon>Bacteria</taxon>
        <taxon>Bacillati</taxon>
        <taxon>Bacillota</taxon>
        <taxon>Dethiobacteria</taxon>
        <taxon>Dethiobacterales</taxon>
        <taxon>Dethiobacteraceae</taxon>
        <taxon>Dethiobacter</taxon>
    </lineage>
</organism>
<dbReference type="RefSeq" id="WP_008516989.1">
    <property type="nucleotide sequence ID" value="NZ_ACJM01000009.1"/>
</dbReference>
<evidence type="ECO:0000313" key="3">
    <source>
        <dbReference type="Proteomes" id="UP000006443"/>
    </source>
</evidence>
<dbReference type="eggNOG" id="COG1307">
    <property type="taxonomic scope" value="Bacteria"/>
</dbReference>
<dbReference type="PROSITE" id="PS51482">
    <property type="entry name" value="DEGV"/>
    <property type="match status" value="1"/>
</dbReference>
<dbReference type="InterPro" id="IPR003797">
    <property type="entry name" value="DegV"/>
</dbReference>
<dbReference type="EMBL" id="ACJM01000009">
    <property type="protein sequence ID" value="EEG77200.1"/>
    <property type="molecule type" value="Genomic_DNA"/>
</dbReference>
<dbReference type="PANTHER" id="PTHR33434">
    <property type="entry name" value="DEGV DOMAIN-CONTAINING PROTEIN DR_1986-RELATED"/>
    <property type="match status" value="1"/>
</dbReference>